<name>A0ABN8IYA9_9NEOP</name>
<dbReference type="EMBL" id="OW152816">
    <property type="protein sequence ID" value="CAH2066986.1"/>
    <property type="molecule type" value="Genomic_DNA"/>
</dbReference>
<reference evidence="1" key="1">
    <citation type="submission" date="2022-03" db="EMBL/GenBank/DDBJ databases">
        <authorList>
            <person name="Martin H S."/>
        </authorList>
    </citation>
    <scope>NUCLEOTIDE SEQUENCE</scope>
</reference>
<keyword evidence="2" id="KW-1185">Reference proteome</keyword>
<feature type="non-terminal residue" evidence="1">
    <location>
        <position position="69"/>
    </location>
</feature>
<sequence length="69" mass="7619">MKIDDDYTMTPQFCYISTRRIIRILSKGLSERAETIVAPRRAATGDIKTLICIGAPAADPVFIQCYPAA</sequence>
<dbReference type="Proteomes" id="UP000837857">
    <property type="component" value="Chromosome 4"/>
</dbReference>
<evidence type="ECO:0000313" key="1">
    <source>
        <dbReference type="EMBL" id="CAH2066986.1"/>
    </source>
</evidence>
<organism evidence="1 2">
    <name type="scientific">Iphiclides podalirius</name>
    <name type="common">scarce swallowtail</name>
    <dbReference type="NCBI Taxonomy" id="110791"/>
    <lineage>
        <taxon>Eukaryota</taxon>
        <taxon>Metazoa</taxon>
        <taxon>Ecdysozoa</taxon>
        <taxon>Arthropoda</taxon>
        <taxon>Hexapoda</taxon>
        <taxon>Insecta</taxon>
        <taxon>Pterygota</taxon>
        <taxon>Neoptera</taxon>
        <taxon>Endopterygota</taxon>
        <taxon>Lepidoptera</taxon>
        <taxon>Glossata</taxon>
        <taxon>Ditrysia</taxon>
        <taxon>Papilionoidea</taxon>
        <taxon>Papilionidae</taxon>
        <taxon>Papilioninae</taxon>
        <taxon>Iphiclides</taxon>
    </lineage>
</organism>
<gene>
    <name evidence="1" type="ORF">IPOD504_LOCUS13675</name>
</gene>
<evidence type="ECO:0000313" key="2">
    <source>
        <dbReference type="Proteomes" id="UP000837857"/>
    </source>
</evidence>
<proteinExistence type="predicted"/>
<accession>A0ABN8IYA9</accession>
<protein>
    <submittedName>
        <fullName evidence="1">Uncharacterized protein</fullName>
    </submittedName>
</protein>